<feature type="compositionally biased region" description="Low complexity" evidence="2">
    <location>
        <begin position="10"/>
        <end position="19"/>
    </location>
</feature>
<evidence type="ECO:0000313" key="4">
    <source>
        <dbReference type="EMBL" id="KAI9243827.1"/>
    </source>
</evidence>
<feature type="region of interest" description="Disordered" evidence="2">
    <location>
        <begin position="1"/>
        <end position="104"/>
    </location>
</feature>
<dbReference type="PANTHER" id="PTHR12436:SF3">
    <property type="entry name" value="GERMINAL-CENTER ASSOCIATED NUCLEAR PROTEIN"/>
    <property type="match status" value="1"/>
</dbReference>
<dbReference type="InterPro" id="IPR005062">
    <property type="entry name" value="SAC3/GANP/THP3_conserved"/>
</dbReference>
<dbReference type="GO" id="GO:0070390">
    <property type="term" value="C:transcription export complex 2"/>
    <property type="evidence" value="ECO:0007669"/>
    <property type="project" value="TreeGrafter"/>
</dbReference>
<feature type="compositionally biased region" description="Low complexity" evidence="2">
    <location>
        <begin position="39"/>
        <end position="62"/>
    </location>
</feature>
<comment type="caution">
    <text evidence="4">The sequence shown here is derived from an EMBL/GenBank/DDBJ whole genome shotgun (WGS) entry which is preliminary data.</text>
</comment>
<keyword evidence="5" id="KW-1185">Reference proteome</keyword>
<feature type="domain" description="SAC3/GANP/THP3 conserved" evidence="3">
    <location>
        <begin position="156"/>
        <end position="462"/>
    </location>
</feature>
<dbReference type="GO" id="GO:0005737">
    <property type="term" value="C:cytoplasm"/>
    <property type="evidence" value="ECO:0007669"/>
    <property type="project" value="TreeGrafter"/>
</dbReference>
<dbReference type="GO" id="GO:0006406">
    <property type="term" value="P:mRNA export from nucleus"/>
    <property type="evidence" value="ECO:0007669"/>
    <property type="project" value="TreeGrafter"/>
</dbReference>
<dbReference type="Pfam" id="PF03399">
    <property type="entry name" value="SAC3_GANP"/>
    <property type="match status" value="1"/>
</dbReference>
<dbReference type="AlphaFoldDB" id="A0AAD5P6Z1"/>
<evidence type="ECO:0000313" key="5">
    <source>
        <dbReference type="Proteomes" id="UP001209540"/>
    </source>
</evidence>
<reference evidence="4" key="2">
    <citation type="submission" date="2023-02" db="EMBL/GenBank/DDBJ databases">
        <authorList>
            <consortium name="DOE Joint Genome Institute"/>
            <person name="Mondo S.J."/>
            <person name="Chang Y."/>
            <person name="Wang Y."/>
            <person name="Ahrendt S."/>
            <person name="Andreopoulos W."/>
            <person name="Barry K."/>
            <person name="Beard J."/>
            <person name="Benny G.L."/>
            <person name="Blankenship S."/>
            <person name="Bonito G."/>
            <person name="Cuomo C."/>
            <person name="Desiro A."/>
            <person name="Gervers K.A."/>
            <person name="Hundley H."/>
            <person name="Kuo A."/>
            <person name="LaButti K."/>
            <person name="Lang B.F."/>
            <person name="Lipzen A."/>
            <person name="O'Donnell K."/>
            <person name="Pangilinan J."/>
            <person name="Reynolds N."/>
            <person name="Sandor L."/>
            <person name="Smith M.W."/>
            <person name="Tsang A."/>
            <person name="Grigoriev I.V."/>
            <person name="Stajich J.E."/>
            <person name="Spatafora J.W."/>
        </authorList>
    </citation>
    <scope>NUCLEOTIDE SEQUENCE</scope>
    <source>
        <strain evidence="4">RSA 2281</strain>
    </source>
</reference>
<proteinExistence type="predicted"/>
<evidence type="ECO:0000259" key="3">
    <source>
        <dbReference type="Pfam" id="PF03399"/>
    </source>
</evidence>
<feature type="coiled-coil region" evidence="1">
    <location>
        <begin position="598"/>
        <end position="659"/>
    </location>
</feature>
<evidence type="ECO:0000256" key="1">
    <source>
        <dbReference type="SAM" id="Coils"/>
    </source>
</evidence>
<protein>
    <submittedName>
        <fullName evidence="4">SAC3/GANP/Nin1/mts3/eIF-3 p25 family-domain-containing protein</fullName>
    </submittedName>
</protein>
<organism evidence="4 5">
    <name type="scientific">Phascolomyces articulosus</name>
    <dbReference type="NCBI Taxonomy" id="60185"/>
    <lineage>
        <taxon>Eukaryota</taxon>
        <taxon>Fungi</taxon>
        <taxon>Fungi incertae sedis</taxon>
        <taxon>Mucoromycota</taxon>
        <taxon>Mucoromycotina</taxon>
        <taxon>Mucoromycetes</taxon>
        <taxon>Mucorales</taxon>
        <taxon>Lichtheimiaceae</taxon>
        <taxon>Phascolomyces</taxon>
    </lineage>
</organism>
<keyword evidence="1" id="KW-0175">Coiled coil</keyword>
<dbReference type="Proteomes" id="UP001209540">
    <property type="component" value="Unassembled WGS sequence"/>
</dbReference>
<name>A0AAD5P6Z1_9FUNG</name>
<gene>
    <name evidence="4" type="ORF">BDA99DRAFT_529809</name>
</gene>
<dbReference type="Gene3D" id="1.25.40.990">
    <property type="match status" value="1"/>
</dbReference>
<evidence type="ECO:0000256" key="2">
    <source>
        <dbReference type="SAM" id="MobiDB-lite"/>
    </source>
</evidence>
<dbReference type="PANTHER" id="PTHR12436">
    <property type="entry name" value="80 KDA MCM3-ASSOCIATED PROTEIN"/>
    <property type="match status" value="1"/>
</dbReference>
<accession>A0AAD5P6Z1</accession>
<reference evidence="4" key="1">
    <citation type="journal article" date="2022" name="IScience">
        <title>Evolution of zygomycete secretomes and the origins of terrestrial fungal ecologies.</title>
        <authorList>
            <person name="Chang Y."/>
            <person name="Wang Y."/>
            <person name="Mondo S."/>
            <person name="Ahrendt S."/>
            <person name="Andreopoulos W."/>
            <person name="Barry K."/>
            <person name="Beard J."/>
            <person name="Benny G.L."/>
            <person name="Blankenship S."/>
            <person name="Bonito G."/>
            <person name="Cuomo C."/>
            <person name="Desiro A."/>
            <person name="Gervers K.A."/>
            <person name="Hundley H."/>
            <person name="Kuo A."/>
            <person name="LaButti K."/>
            <person name="Lang B.F."/>
            <person name="Lipzen A."/>
            <person name="O'Donnell K."/>
            <person name="Pangilinan J."/>
            <person name="Reynolds N."/>
            <person name="Sandor L."/>
            <person name="Smith M.E."/>
            <person name="Tsang A."/>
            <person name="Grigoriev I.V."/>
            <person name="Stajich J.E."/>
            <person name="Spatafora J.W."/>
        </authorList>
    </citation>
    <scope>NUCLEOTIDE SEQUENCE</scope>
    <source>
        <strain evidence="4">RSA 2281</strain>
    </source>
</reference>
<sequence>MMFNPKNADSGGSNSNRGGNPRGRGRGRQMTRRGGGVPHNNSNNQHSNNNSTKNNSQKQQQRNNKHWNRSGGQQQQQQQQERDLSPMRSSTPKSAMSAEQRLKRFGDTDKSLLYTRMKEDRVIERQEAIRTGQIADPDIPMRLEDAIDFRGTCTSMCPAFELVEREVQNMLDNLEVDAFGNADQTKAVKRYRRSAAGNEQPLPSDVRPPTVLVKTLDYLFNDVLMSNPFITSHGFLWDRTRAIRQDFTLQNIRDINAVEVHERVARFHILALHELCEYDEEKFSQQQEMEQLGKVLISLNEFYDDLRQDGVNMVNEGEFRAYHLIYNIRDHELASRIIATVPKHVQDHPYLKQAFAIYNTIQRNNEIMQTAERRNKAENILAAQNYYANLFKIIGSGDTPFLLACMTEAHFAEIRKGAFKSMQRAYIFNYKGLDVEYLRQILAYDDEKHFLIEAELYGLVIERVDNTVNIRFGQKTKGKTSLFVEPLSLPRQRRSRLLVDPKKGNRTYRDIINGDKNSDLHICTIIHTRALQPSRLSGVTTCNTTFIPDKDRHLLATHVVTGFPVVQRIVNAPITYSVEELAARERQRTETQRRQMQQAALIKQQQELQQRQAELQEQIRVVEERKQREMAAVKAAQEAAQKKRQQQAAQERAVMLERQQRQAMLAELSQTMAQDILQSVVTEEIQVAALNTLYQNKTLKKKMTPCLEKARTRITHRHQLAKERGSLHRLVDRLSKRILKPSCAAVKAQRVRESLYLEKRMIQKELKNPQPNEDRERSIWKTENYAEIIRPLLNFSNGPREWQLWIYIDYMPLQSSKWFASKFGLDEEFGRRIEHFDDGTKITVRKVSPHTRLYSKAIDELGAIVFSLSEVREPGSDDLYNPKYWKKEKERLDKMTSQLLDYNPHIRVPILFTYWPQTQNLENAVQKIPDLLALHDNLLIGDYHIIIMDPYTIAGRLHEEIRWLASTANTVYNTICI</sequence>
<dbReference type="EMBL" id="JAIXMP010000066">
    <property type="protein sequence ID" value="KAI9243827.1"/>
    <property type="molecule type" value="Genomic_DNA"/>
</dbReference>
<dbReference type="InterPro" id="IPR045107">
    <property type="entry name" value="SAC3/GANP/THP3"/>
</dbReference>